<accession>A0A2G5EFB7</accession>
<keyword evidence="4" id="KW-0677">Repeat</keyword>
<dbReference type="InParanoid" id="A0A2G5EFB7"/>
<dbReference type="InterPro" id="IPR002902">
    <property type="entry name" value="GNK2"/>
</dbReference>
<evidence type="ECO:0000256" key="4">
    <source>
        <dbReference type="ARBA" id="ARBA00022737"/>
    </source>
</evidence>
<gene>
    <name evidence="8" type="ORF">AQUCO_00900663v1</name>
</gene>
<comment type="subcellular location">
    <subcellularLocation>
        <location evidence="1">Secreted</location>
    </subcellularLocation>
</comment>
<organism evidence="8 9">
    <name type="scientific">Aquilegia coerulea</name>
    <name type="common">Rocky mountain columbine</name>
    <dbReference type="NCBI Taxonomy" id="218851"/>
    <lineage>
        <taxon>Eukaryota</taxon>
        <taxon>Viridiplantae</taxon>
        <taxon>Streptophyta</taxon>
        <taxon>Embryophyta</taxon>
        <taxon>Tracheophyta</taxon>
        <taxon>Spermatophyta</taxon>
        <taxon>Magnoliopsida</taxon>
        <taxon>Ranunculales</taxon>
        <taxon>Ranunculaceae</taxon>
        <taxon>Thalictroideae</taxon>
        <taxon>Aquilegia</taxon>
    </lineage>
</organism>
<evidence type="ECO:0000256" key="6">
    <source>
        <dbReference type="SAM" id="SignalP"/>
    </source>
</evidence>
<dbReference type="CDD" id="cd23509">
    <property type="entry name" value="Gnk2-like"/>
    <property type="match status" value="2"/>
</dbReference>
<dbReference type="Proteomes" id="UP000230069">
    <property type="component" value="Unassembled WGS sequence"/>
</dbReference>
<feature type="domain" description="Gnk2-homologous" evidence="7">
    <location>
        <begin position="120"/>
        <end position="220"/>
    </location>
</feature>
<keyword evidence="3 6" id="KW-0732">Signal</keyword>
<dbReference type="PANTHER" id="PTHR32411">
    <property type="entry name" value="CYSTEINE-RICH REPEAT SECRETORY PROTEIN 38-RELATED"/>
    <property type="match status" value="1"/>
</dbReference>
<proteinExistence type="inferred from homology"/>
<dbReference type="OrthoDB" id="696781at2759"/>
<feature type="domain" description="Gnk2-homologous" evidence="7">
    <location>
        <begin position="10"/>
        <end position="115"/>
    </location>
</feature>
<feature type="signal peptide" evidence="6">
    <location>
        <begin position="1"/>
        <end position="23"/>
    </location>
</feature>
<dbReference type="FunFam" id="3.30.430.20:FF:000002">
    <property type="entry name" value="Cysteine-rich receptor-like protein kinase 10"/>
    <property type="match status" value="1"/>
</dbReference>
<name>A0A2G5EFB7_AQUCA</name>
<evidence type="ECO:0000313" key="9">
    <source>
        <dbReference type="Proteomes" id="UP000230069"/>
    </source>
</evidence>
<evidence type="ECO:0000259" key="7">
    <source>
        <dbReference type="PROSITE" id="PS51473"/>
    </source>
</evidence>
<dbReference type="PANTHER" id="PTHR32411:SF43">
    <property type="entry name" value="CYSTEINE-RICH REPEAT SECRETORY PROTEIN 38"/>
    <property type="match status" value="1"/>
</dbReference>
<dbReference type="FunCoup" id="A0A2G5EFB7">
    <property type="interactions" value="129"/>
</dbReference>
<dbReference type="Gene3D" id="3.30.430.20">
    <property type="entry name" value="Gnk2 domain, C-X8-C-X2-C motif"/>
    <property type="match status" value="2"/>
</dbReference>
<keyword evidence="9" id="KW-1185">Reference proteome</keyword>
<dbReference type="GO" id="GO:0005576">
    <property type="term" value="C:extracellular region"/>
    <property type="evidence" value="ECO:0007669"/>
    <property type="project" value="UniProtKB-SubCell"/>
</dbReference>
<dbReference type="InterPro" id="IPR038408">
    <property type="entry name" value="GNK2_sf"/>
</dbReference>
<dbReference type="EMBL" id="KZ305026">
    <property type="protein sequence ID" value="PIA54267.1"/>
    <property type="molecule type" value="Genomic_DNA"/>
</dbReference>
<comment type="similarity">
    <text evidence="5">Belongs to the cysteine-rich repeat secretory protein family.</text>
</comment>
<protein>
    <recommendedName>
        <fullName evidence="7">Gnk2-homologous domain-containing protein</fullName>
    </recommendedName>
</protein>
<reference evidence="8 9" key="1">
    <citation type="submission" date="2017-09" db="EMBL/GenBank/DDBJ databases">
        <title>WGS assembly of Aquilegia coerulea Goldsmith.</title>
        <authorList>
            <person name="Hodges S."/>
            <person name="Kramer E."/>
            <person name="Nordborg M."/>
            <person name="Tomkins J."/>
            <person name="Borevitz J."/>
            <person name="Derieg N."/>
            <person name="Yan J."/>
            <person name="Mihaltcheva S."/>
            <person name="Hayes R.D."/>
            <person name="Rokhsar D."/>
        </authorList>
    </citation>
    <scope>NUCLEOTIDE SEQUENCE [LARGE SCALE GENOMIC DNA]</scope>
    <source>
        <strain evidence="9">cv. Goldsmith</strain>
    </source>
</reference>
<dbReference type="PROSITE" id="PS51473">
    <property type="entry name" value="GNK2"/>
    <property type="match status" value="2"/>
</dbReference>
<dbReference type="Pfam" id="PF01657">
    <property type="entry name" value="Stress-antifung"/>
    <property type="match status" value="2"/>
</dbReference>
<dbReference type="AlphaFoldDB" id="A0A2G5EFB7"/>
<sequence>MYSINSIPVCILSFTLLLHCVIGADPLYHICSSNSLNYTSGSPFDNNLNILFNQLNVKVEDTVHGLALCRGDISNADCKSCVNSASKEIKNVCPNNKAAIIWYDNCLLKYSDVNFFGTIDTQNKFYLYNTQNVNDTTFNGSVQELLSDLSAIASQSPRLFATGETSLLQGLVQCTRDLSSSQCKKCLDDAITELPSCCDGKRGGRVVGGSCNFRYELYPFFNL</sequence>
<evidence type="ECO:0000256" key="1">
    <source>
        <dbReference type="ARBA" id="ARBA00004613"/>
    </source>
</evidence>
<evidence type="ECO:0000256" key="2">
    <source>
        <dbReference type="ARBA" id="ARBA00022525"/>
    </source>
</evidence>
<evidence type="ECO:0000256" key="3">
    <source>
        <dbReference type="ARBA" id="ARBA00022729"/>
    </source>
</evidence>
<keyword evidence="2" id="KW-0964">Secreted</keyword>
<feature type="chain" id="PRO_5013834964" description="Gnk2-homologous domain-containing protein" evidence="6">
    <location>
        <begin position="24"/>
        <end position="223"/>
    </location>
</feature>
<evidence type="ECO:0000256" key="5">
    <source>
        <dbReference type="ARBA" id="ARBA00038515"/>
    </source>
</evidence>
<dbReference type="InterPro" id="IPR050581">
    <property type="entry name" value="CRR_secretory_protein"/>
</dbReference>
<dbReference type="STRING" id="218851.A0A2G5EFB7"/>
<evidence type="ECO:0000313" key="8">
    <source>
        <dbReference type="EMBL" id="PIA54267.1"/>
    </source>
</evidence>